<evidence type="ECO:0000313" key="3">
    <source>
        <dbReference type="Proteomes" id="UP000265703"/>
    </source>
</evidence>
<evidence type="ECO:0008006" key="4">
    <source>
        <dbReference type="Google" id="ProtNLM"/>
    </source>
</evidence>
<feature type="signal peptide" evidence="1">
    <location>
        <begin position="1"/>
        <end position="23"/>
    </location>
</feature>
<dbReference type="AlphaFoldDB" id="A0A397SJC8"/>
<dbReference type="Proteomes" id="UP000265703">
    <property type="component" value="Unassembled WGS sequence"/>
</dbReference>
<proteinExistence type="predicted"/>
<organism evidence="2 3">
    <name type="scientific">Glomus cerebriforme</name>
    <dbReference type="NCBI Taxonomy" id="658196"/>
    <lineage>
        <taxon>Eukaryota</taxon>
        <taxon>Fungi</taxon>
        <taxon>Fungi incertae sedis</taxon>
        <taxon>Mucoromycota</taxon>
        <taxon>Glomeromycotina</taxon>
        <taxon>Glomeromycetes</taxon>
        <taxon>Glomerales</taxon>
        <taxon>Glomeraceae</taxon>
        <taxon>Glomus</taxon>
    </lineage>
</organism>
<dbReference type="EMBL" id="QKYT01000374">
    <property type="protein sequence ID" value="RIA86253.1"/>
    <property type="molecule type" value="Genomic_DNA"/>
</dbReference>
<reference evidence="2 3" key="1">
    <citation type="submission" date="2018-06" db="EMBL/GenBank/DDBJ databases">
        <title>Comparative genomics reveals the genomic features of Rhizophagus irregularis, R. cerebriforme, R. diaphanum and Gigaspora rosea, and their symbiotic lifestyle signature.</title>
        <authorList>
            <person name="Morin E."/>
            <person name="San Clemente H."/>
            <person name="Chen E.C.H."/>
            <person name="De La Providencia I."/>
            <person name="Hainaut M."/>
            <person name="Kuo A."/>
            <person name="Kohler A."/>
            <person name="Murat C."/>
            <person name="Tang N."/>
            <person name="Roy S."/>
            <person name="Loubradou J."/>
            <person name="Henrissat B."/>
            <person name="Grigoriev I.V."/>
            <person name="Corradi N."/>
            <person name="Roux C."/>
            <person name="Martin F.M."/>
        </authorList>
    </citation>
    <scope>NUCLEOTIDE SEQUENCE [LARGE SCALE GENOMIC DNA]</scope>
    <source>
        <strain evidence="2 3">DAOM 227022</strain>
    </source>
</reference>
<accession>A0A397SJC8</accession>
<sequence length="84" mass="9762">MSSLKLLATTSVITIIMSNVSRAAHPRQDPYKMEVQRNSNHNFNNQFQNQIKPKYSTFSRYGDVELTTVRKTTKSKKLKSSRRK</sequence>
<keyword evidence="3" id="KW-1185">Reference proteome</keyword>
<evidence type="ECO:0000256" key="1">
    <source>
        <dbReference type="SAM" id="SignalP"/>
    </source>
</evidence>
<evidence type="ECO:0000313" key="2">
    <source>
        <dbReference type="EMBL" id="RIA86253.1"/>
    </source>
</evidence>
<comment type="caution">
    <text evidence="2">The sequence shown here is derived from an EMBL/GenBank/DDBJ whole genome shotgun (WGS) entry which is preliminary data.</text>
</comment>
<keyword evidence="1" id="KW-0732">Signal</keyword>
<name>A0A397SJC8_9GLOM</name>
<gene>
    <name evidence="2" type="ORF">C1645_829546</name>
</gene>
<protein>
    <recommendedName>
        <fullName evidence="4">Secreted protein</fullName>
    </recommendedName>
</protein>
<feature type="chain" id="PRO_5017288524" description="Secreted protein" evidence="1">
    <location>
        <begin position="24"/>
        <end position="84"/>
    </location>
</feature>